<dbReference type="Gene3D" id="3.10.340.11">
    <property type="entry name" value="Methenyltetrahydromethanopterin Cyclohydrolase, Chain A, domain 1"/>
    <property type="match status" value="1"/>
</dbReference>
<keyword evidence="7 10" id="KW-0378">Hydrolase</keyword>
<dbReference type="GO" id="GO:0005737">
    <property type="term" value="C:cytoplasm"/>
    <property type="evidence" value="ECO:0007669"/>
    <property type="project" value="UniProtKB-SubCell"/>
</dbReference>
<protein>
    <recommendedName>
        <fullName evidence="4 10">Methenyltetrahydromethanopterin cyclohydrolase</fullName>
        <ecNumber evidence="3 10">3.5.4.27</ecNumber>
    </recommendedName>
    <alternativeName>
        <fullName evidence="8 10">Methenyl-H4MPT cyclohydrolase</fullName>
    </alternativeName>
</protein>
<comment type="similarity">
    <text evidence="2 10">Belongs to the MCH family.</text>
</comment>
<proteinExistence type="inferred from homology"/>
<dbReference type="Gene3D" id="3.30.1030.10">
    <property type="entry name" value="Methenyltetrahydromethanopterin Cyclohydrolase, Chain A, domain 2"/>
    <property type="match status" value="1"/>
</dbReference>
<keyword evidence="6 10" id="KW-0554">One-carbon metabolism</keyword>
<dbReference type="EC" id="3.5.4.27" evidence="3 10"/>
<organism evidence="11 12">
    <name type="scientific">Halapricum desulfuricans</name>
    <dbReference type="NCBI Taxonomy" id="2841257"/>
    <lineage>
        <taxon>Archaea</taxon>
        <taxon>Methanobacteriati</taxon>
        <taxon>Methanobacteriota</taxon>
        <taxon>Stenosarchaea group</taxon>
        <taxon>Halobacteria</taxon>
        <taxon>Halobacteriales</taxon>
        <taxon>Haloarculaceae</taxon>
        <taxon>Halapricum</taxon>
    </lineage>
</organism>
<evidence type="ECO:0000256" key="7">
    <source>
        <dbReference type="ARBA" id="ARBA00022801"/>
    </source>
</evidence>
<comment type="catalytic activity">
    <reaction evidence="9 10">
        <text>5,10-methenyl-5,6,7,8-tetrahydromethanopterin + H2O = N(5)-formyl-5,6,7,8-tetrahydromethanopterin + H(+)</text>
        <dbReference type="Rhea" id="RHEA:19053"/>
        <dbReference type="ChEBI" id="CHEBI:15377"/>
        <dbReference type="ChEBI" id="CHEBI:15378"/>
        <dbReference type="ChEBI" id="CHEBI:58018"/>
        <dbReference type="ChEBI" id="CHEBI:58337"/>
        <dbReference type="EC" id="3.5.4.27"/>
    </reaction>
</comment>
<dbReference type="GO" id="GO:0018759">
    <property type="term" value="F:methenyltetrahydromethanopterin cyclohydrolase activity"/>
    <property type="evidence" value="ECO:0007669"/>
    <property type="project" value="UniProtKB-UniRule"/>
</dbReference>
<evidence type="ECO:0000313" key="12">
    <source>
        <dbReference type="Proteomes" id="UP000663292"/>
    </source>
</evidence>
<evidence type="ECO:0000256" key="9">
    <source>
        <dbReference type="ARBA" id="ARBA00048684"/>
    </source>
</evidence>
<evidence type="ECO:0000256" key="6">
    <source>
        <dbReference type="ARBA" id="ARBA00022563"/>
    </source>
</evidence>
<evidence type="ECO:0000256" key="2">
    <source>
        <dbReference type="ARBA" id="ARBA00006902"/>
    </source>
</evidence>
<evidence type="ECO:0000313" key="11">
    <source>
        <dbReference type="EMBL" id="QSG14161.1"/>
    </source>
</evidence>
<gene>
    <name evidence="10 11" type="primary">mch</name>
    <name evidence="11" type="ORF">HSEST_0615</name>
</gene>
<dbReference type="GO" id="GO:0006730">
    <property type="term" value="P:one-carbon metabolic process"/>
    <property type="evidence" value="ECO:0007669"/>
    <property type="project" value="UniProtKB-UniRule"/>
</dbReference>
<keyword evidence="5 10" id="KW-0963">Cytoplasm</keyword>
<dbReference type="AlphaFoldDB" id="A0A897NPJ1"/>
<dbReference type="NCBIfam" id="TIGR03120">
    <property type="entry name" value="one_C_mch"/>
    <property type="match status" value="1"/>
</dbReference>
<dbReference type="SUPFAM" id="SSF56199">
    <property type="entry name" value="Methenyltetrahydromethanopterin cyclohydrolase"/>
    <property type="match status" value="1"/>
</dbReference>
<reference evidence="11 12" key="1">
    <citation type="submission" date="2020-11" db="EMBL/GenBank/DDBJ databases">
        <title>Carbohydrate-dependent, anaerobic sulfur respiration: A novel catabolism in halophilic archaea.</title>
        <authorList>
            <person name="Sorokin D.Y."/>
            <person name="Messina E."/>
            <person name="Smedile F."/>
            <person name="La Cono V."/>
            <person name="Hallsworth J.E."/>
            <person name="Yakimov M.M."/>
        </authorList>
    </citation>
    <scope>NUCLEOTIDE SEQUENCE [LARGE SCALE GENOMIC DNA]</scope>
    <source>
        <strain evidence="11 12">HSR-Est</strain>
    </source>
</reference>
<evidence type="ECO:0000256" key="5">
    <source>
        <dbReference type="ARBA" id="ARBA00022490"/>
    </source>
</evidence>
<accession>A0A897NPJ1</accession>
<evidence type="ECO:0000256" key="1">
    <source>
        <dbReference type="ARBA" id="ARBA00004496"/>
    </source>
</evidence>
<comment type="function">
    <text evidence="10">Catalyzes the hydrolysis of methenyl-H(4)MPT(+) to 5-formyl-H(4)MPT.</text>
</comment>
<name>A0A897NPJ1_9EURY</name>
<evidence type="ECO:0000256" key="3">
    <source>
        <dbReference type="ARBA" id="ARBA00012765"/>
    </source>
</evidence>
<evidence type="ECO:0000256" key="4">
    <source>
        <dbReference type="ARBA" id="ARBA00020597"/>
    </source>
</evidence>
<dbReference type="Proteomes" id="UP000663292">
    <property type="component" value="Chromosome"/>
</dbReference>
<dbReference type="Pfam" id="PF02289">
    <property type="entry name" value="MCH"/>
    <property type="match status" value="1"/>
</dbReference>
<comment type="subcellular location">
    <subcellularLocation>
        <location evidence="1 10">Cytoplasm</location>
    </subcellularLocation>
</comment>
<dbReference type="HAMAP" id="MF_00486">
    <property type="entry name" value="McH"/>
    <property type="match status" value="1"/>
</dbReference>
<evidence type="ECO:0000256" key="10">
    <source>
        <dbReference type="HAMAP-Rule" id="MF_00486"/>
    </source>
</evidence>
<evidence type="ECO:0000256" key="8">
    <source>
        <dbReference type="ARBA" id="ARBA00030468"/>
    </source>
</evidence>
<dbReference type="InterPro" id="IPR003209">
    <property type="entry name" value="METHMP_CycHdrlase"/>
</dbReference>
<keyword evidence="12" id="KW-1185">Reference proteome</keyword>
<sequence>MSLPSDSPDMDPLNRMATELVDEAIDFADELAIAVQQLDSEATVLDFGVHVPGGIEAGLMLAEIQTAGLATLDTTLRDIEQTPRTHVELTTDYPGLALLGSQKAGWELSIDDFEGLGSGPARALVAEEEEFARLGYQDDFEFAVLALESERLPEEGVVSEVADRAGVPESGVFLPTYATASLTGSVTAAARAAELAVFRLSELGYDPLDVLSASASAPVAPVADGEATAMARTTDALAYGGQVHLVVSEPSDRFDEVVSTAAESYGEPFEAIFESVDWTFEELPTELFAPAQLTVDIVGGDTHVYGERHGDLLAESFGL</sequence>
<dbReference type="EMBL" id="CP064791">
    <property type="protein sequence ID" value="QSG14161.1"/>
    <property type="molecule type" value="Genomic_DNA"/>
</dbReference>